<evidence type="ECO:0000256" key="1">
    <source>
        <dbReference type="ARBA" id="ARBA00005186"/>
    </source>
</evidence>
<dbReference type="PROSITE" id="PS50005">
    <property type="entry name" value="TPR"/>
    <property type="match status" value="2"/>
</dbReference>
<evidence type="ECO:0000313" key="10">
    <source>
        <dbReference type="EMBL" id="ARP79410.1"/>
    </source>
</evidence>
<dbReference type="SMART" id="SM00028">
    <property type="entry name" value="TPR"/>
    <property type="match status" value="10"/>
</dbReference>
<keyword evidence="2 8" id="KW-0732">Signal</keyword>
<feature type="domain" description="Cellulose synthase operon C C-terminal" evidence="9">
    <location>
        <begin position="1031"/>
        <end position="1381"/>
    </location>
</feature>
<feature type="region of interest" description="Disordered" evidence="7">
    <location>
        <begin position="976"/>
        <end position="996"/>
    </location>
</feature>
<organism evidence="10 11">
    <name type="scientific">Bordetella genomosp. 8</name>
    <dbReference type="NCBI Taxonomy" id="1416806"/>
    <lineage>
        <taxon>Bacteria</taxon>
        <taxon>Pseudomonadati</taxon>
        <taxon>Pseudomonadota</taxon>
        <taxon>Betaproteobacteria</taxon>
        <taxon>Burkholderiales</taxon>
        <taxon>Alcaligenaceae</taxon>
        <taxon>Bordetella</taxon>
    </lineage>
</organism>
<dbReference type="GO" id="GO:0006011">
    <property type="term" value="P:UDP-alpha-D-glucose metabolic process"/>
    <property type="evidence" value="ECO:0007669"/>
    <property type="project" value="InterPro"/>
</dbReference>
<feature type="repeat" description="TPR" evidence="6">
    <location>
        <begin position="28"/>
        <end position="61"/>
    </location>
</feature>
<keyword evidence="3" id="KW-0677">Repeat</keyword>
<gene>
    <name evidence="10" type="ORF">CAL12_00275</name>
</gene>
<dbReference type="UniPathway" id="UPA00694"/>
<dbReference type="OrthoDB" id="174989at2"/>
<evidence type="ECO:0000256" key="6">
    <source>
        <dbReference type="PROSITE-ProRule" id="PRU00339"/>
    </source>
</evidence>
<dbReference type="Pfam" id="PF05420">
    <property type="entry name" value="BCSC_C"/>
    <property type="match status" value="1"/>
</dbReference>
<dbReference type="SUPFAM" id="SSF48452">
    <property type="entry name" value="TPR-like"/>
    <property type="match status" value="3"/>
</dbReference>
<dbReference type="Pfam" id="PF13432">
    <property type="entry name" value="TPR_16"/>
    <property type="match status" value="1"/>
</dbReference>
<dbReference type="Proteomes" id="UP000194151">
    <property type="component" value="Chromosome"/>
</dbReference>
<dbReference type="PANTHER" id="PTHR45586:SF1">
    <property type="entry name" value="LIPOPOLYSACCHARIDE ASSEMBLY PROTEIN B"/>
    <property type="match status" value="1"/>
</dbReference>
<feature type="region of interest" description="Disordered" evidence="7">
    <location>
        <begin position="843"/>
        <end position="873"/>
    </location>
</feature>
<accession>A0A1W6YEG7</accession>
<feature type="chain" id="PRO_5012258577" description="Cellulose synthase operon C C-terminal domain-containing protein" evidence="8">
    <location>
        <begin position="24"/>
        <end position="1400"/>
    </location>
</feature>
<keyword evidence="11" id="KW-1185">Reference proteome</keyword>
<protein>
    <recommendedName>
        <fullName evidence="9">Cellulose synthase operon C C-terminal domain-containing protein</fullName>
    </recommendedName>
</protein>
<dbReference type="KEGG" id="bgv:CAL12_00275"/>
<feature type="signal peptide" evidence="8">
    <location>
        <begin position="1"/>
        <end position="23"/>
    </location>
</feature>
<dbReference type="PRINTS" id="PR01441">
    <property type="entry name" value="CELLSNTHASEC"/>
</dbReference>
<dbReference type="InterPro" id="IPR019734">
    <property type="entry name" value="TPR_rpt"/>
</dbReference>
<comment type="pathway">
    <text evidence="1">Glycan metabolism; bacterial cellulose biosynthesis.</text>
</comment>
<keyword evidence="5" id="KW-0135">Cellulose biosynthesis</keyword>
<evidence type="ECO:0000256" key="7">
    <source>
        <dbReference type="SAM" id="MobiDB-lite"/>
    </source>
</evidence>
<evidence type="ECO:0000256" key="8">
    <source>
        <dbReference type="SAM" id="SignalP"/>
    </source>
</evidence>
<dbReference type="InterPro" id="IPR051012">
    <property type="entry name" value="CellSynth/LPSAsmb/PSIAsmb"/>
</dbReference>
<name>A0A1W6YEG7_9BORD</name>
<evidence type="ECO:0000256" key="4">
    <source>
        <dbReference type="ARBA" id="ARBA00022803"/>
    </source>
</evidence>
<dbReference type="InterPro" id="IPR003921">
    <property type="entry name" value="Cell_synth_C"/>
</dbReference>
<dbReference type="RefSeq" id="WP_086062646.1">
    <property type="nucleotide sequence ID" value="NZ_CP021108.1"/>
</dbReference>
<evidence type="ECO:0000256" key="2">
    <source>
        <dbReference type="ARBA" id="ARBA00022729"/>
    </source>
</evidence>
<dbReference type="GO" id="GO:0030244">
    <property type="term" value="P:cellulose biosynthetic process"/>
    <property type="evidence" value="ECO:0007669"/>
    <property type="project" value="UniProtKB-KW"/>
</dbReference>
<dbReference type="InterPro" id="IPR008410">
    <property type="entry name" value="BCSC_C"/>
</dbReference>
<dbReference type="InterPro" id="IPR011990">
    <property type="entry name" value="TPR-like_helical_dom_sf"/>
</dbReference>
<evidence type="ECO:0000313" key="11">
    <source>
        <dbReference type="Proteomes" id="UP000194151"/>
    </source>
</evidence>
<evidence type="ECO:0000256" key="5">
    <source>
        <dbReference type="ARBA" id="ARBA00022916"/>
    </source>
</evidence>
<evidence type="ECO:0000256" key="3">
    <source>
        <dbReference type="ARBA" id="ARBA00022737"/>
    </source>
</evidence>
<dbReference type="PANTHER" id="PTHR45586">
    <property type="entry name" value="TPR REPEAT-CONTAINING PROTEIN PA4667"/>
    <property type="match status" value="1"/>
</dbReference>
<dbReference type="GO" id="GO:0019867">
    <property type="term" value="C:outer membrane"/>
    <property type="evidence" value="ECO:0007669"/>
    <property type="project" value="InterPro"/>
</dbReference>
<reference evidence="10 11" key="1">
    <citation type="submission" date="2017-05" db="EMBL/GenBank/DDBJ databases">
        <title>Complete and WGS of Bordetella genogroups.</title>
        <authorList>
            <person name="Spilker T."/>
            <person name="LiPuma J."/>
        </authorList>
    </citation>
    <scope>NUCLEOTIDE SEQUENCE [LARGE SCALE GENOMIC DNA]</scope>
    <source>
        <strain evidence="10 11">AU19157</strain>
    </source>
</reference>
<evidence type="ECO:0000259" key="9">
    <source>
        <dbReference type="Pfam" id="PF05420"/>
    </source>
</evidence>
<dbReference type="EMBL" id="CP021108">
    <property type="protein sequence ID" value="ARP79410.1"/>
    <property type="molecule type" value="Genomic_DNA"/>
</dbReference>
<dbReference type="Gene3D" id="1.25.40.10">
    <property type="entry name" value="Tetratricopeptide repeat domain"/>
    <property type="match status" value="4"/>
</dbReference>
<proteinExistence type="predicted"/>
<dbReference type="STRING" id="1416806.CAL12_00275"/>
<dbReference type="Pfam" id="PF14559">
    <property type="entry name" value="TPR_19"/>
    <property type="match status" value="4"/>
</dbReference>
<keyword evidence="4 6" id="KW-0802">TPR repeat</keyword>
<sequence>MPPRLSSLAAGLLAASLPLAAWAQDSAIDVLVKQGQYWQQRNNAERSNEAWQKLLRIDPNQPDALYGLGIDAVKAGKPADARKYLDRLRAQDPNSLRVARLTQAIELGSGEGKRRLEQARLAVQSNDLNGALDNYRAAFKNVPQPTGDIALEYYSRLGYTAAGRAEALRNLQRLSREEPGNNEIRLNIAQITALDETTRADGIRALEKLSTLPDVGGAATESWREALGFLGNPPRKADAPLFESYLKAHPEDDEIRQQYANIGKAPAASAAAPLDPLRVRTDASLRALEQGDLAAAETGFNAVLKSRADYADALGGLGVVRLRQQRYDDARNLLDRAVRNGGTRWKSAQESASYWALVTRANAARQAGDTADADRLLRQAMSLSPRDPAAANQLAAIAAGEGRLDDAERLYRSAVANTPNDADALRGLVSVLARNGRDAEAKRIVDGLTPAQRSAVGGADTLRAALDDGRAQAALARGDTAAAQAAWQQAVKEAPGDPWMRVSLARLYLKAGDKASASKLMDDLVAARPGDNEALYASALVSSQAKDYSGALATLRRIPESARTTDMTLLERRTWVQSQAALATRMAQSGRRKESLNLLAQATPYAGQDPDMLGALALAYVDAGDPATGTAMLRDALAGRNPPPPSLSLQYASLLLKTGRDAELVDVLRSLQRQRLSQADQDSFDNLRVLYIVRQAEALRQRDDLVAAYDILAPVLQERPDDPLVAGTLARMYASAQEYAKALDIYKRLQRTDPDNVDVQLGAAQMANRVKDYDFADKSAQKAISLAPDNADVLASAARIYREQGKTSKAAQLLKAALAAQQSGGAGTQVAAATPTAANPFVGMPGQRSQSTLGMAPLPLPQSLASAGGGSGDSGGAYIPAPASTMRPPQPYPAAAGSVQYAYAGGAAPGYAAPPPGYTPAPQGYAPAPGYPAPPGYAPAPGYTAPPGYAPAPGYAAPPVYAAQAGYPPPSGYAPANGYAQPAPPAPTSSAQDAAPPSIQQELDQLMRTGTPYAQVGLLGRSRNGESGMGKLSDIEAPAQARLPVGDGNLFLKVTPTTLQAGSVGKGYGSGSRFGGGPAAALAQQNGTVGSAGSQSDHGVGVSVAYETEGLSADLGSTPIGFRYTNVIGGVKLNRPLDDSGLSYTAELSRRPVTDSLLSFAGARDARTGQSWGAVAATGVRLQLTQDYGDYGVYGYGSWQSLDGRNVESNTRLEGGVGLYKYLLRDTSYQLSSGVNVTAMSYDKNLSFFTYGQGGYFSPQEYYALSVPLNWAQRRGNFSYQVQGSLGLQYFRTDSSPYFPNNGSLQNAANTAAAQAYAQGLTGSPDARYDGQSKTGVGYSLATSAEYQVGPQLFLGGMASIDNSRDYRQWVGGLYARYTFDPMPGGVSLPPTSFKSPYAQ</sequence>
<feature type="repeat" description="TPR" evidence="6">
    <location>
        <begin position="723"/>
        <end position="756"/>
    </location>
</feature>